<evidence type="ECO:0000259" key="1">
    <source>
        <dbReference type="Pfam" id="PF07157"/>
    </source>
</evidence>
<gene>
    <name evidence="2" type="ORF">SAMN05421553_2540</name>
</gene>
<sequence length="437" mass="47001">MGWRDEYRPGAFRGVPFHLKNSTRTGGRRTVLNEYPLRDKPDTQDMGRKARQFNLVMTVIGQDYMAKRDQLIEALETQGSGTLMHPFYGEMQVAVLGDYSVEESTEQGGMARISQNFVESGEKPRPDNQPLAGAQVNSAADQVQEEAVAEFAEQWSVLGQAGFVADGALAMLGDASALVGDAYSSAEGMASSAISGMQGLTGDILNAGGLLNGAGSFNTLFGRITGSFQQLILSPGNLGFSLLSLVRGMTVGLSPFGAFKAMAALFNSSSKAKAVSGGGYVTPSRAQQVANQTAVYTLIERVAVSEAARLATGRPVTENGKVLPGLEYDNRDQAVGVRDQVVAELDRQQLQASPERYSALVKLTAGLVADMNGRSATLVPLSRYQTHDHHACLVDCSPRVRRCPPCRRHRQPQSYCSPWVCQRRPSVGGAERCLRFA</sequence>
<dbReference type="Pfam" id="PF07157">
    <property type="entry name" value="DNA_circ_N"/>
    <property type="match status" value="1"/>
</dbReference>
<accession>A0A1H5A6E7</accession>
<feature type="domain" description="DNA circulation N-terminal" evidence="1">
    <location>
        <begin position="7"/>
        <end position="93"/>
    </location>
</feature>
<evidence type="ECO:0000313" key="2">
    <source>
        <dbReference type="EMBL" id="SED37210.1"/>
    </source>
</evidence>
<proteinExistence type="predicted"/>
<reference evidence="3" key="1">
    <citation type="submission" date="2016-10" db="EMBL/GenBank/DDBJ databases">
        <authorList>
            <person name="Varghese N."/>
            <person name="Submissions S."/>
        </authorList>
    </citation>
    <scope>NUCLEOTIDE SEQUENCE [LARGE SCALE GENOMIC DNA]</scope>
    <source>
        <strain evidence="3">DSM 12111</strain>
    </source>
</reference>
<dbReference type="STRING" id="53406.SAMN05421553_2540"/>
<organism evidence="2 3">
    <name type="scientific">Pseudomonas anguilliseptica</name>
    <dbReference type="NCBI Taxonomy" id="53406"/>
    <lineage>
        <taxon>Bacteria</taxon>
        <taxon>Pseudomonadati</taxon>
        <taxon>Pseudomonadota</taxon>
        <taxon>Gammaproteobacteria</taxon>
        <taxon>Pseudomonadales</taxon>
        <taxon>Pseudomonadaceae</taxon>
        <taxon>Pseudomonas</taxon>
    </lineage>
</organism>
<name>A0A1H5A6E7_PSEAG</name>
<dbReference type="OrthoDB" id="378644at2"/>
<dbReference type="EMBL" id="FNSC01000001">
    <property type="protein sequence ID" value="SED37210.1"/>
    <property type="molecule type" value="Genomic_DNA"/>
</dbReference>
<protein>
    <submittedName>
        <fullName evidence="2">Mu-like prophage DNA circulation protein</fullName>
    </submittedName>
</protein>
<keyword evidence="3" id="KW-1185">Reference proteome</keyword>
<dbReference type="AlphaFoldDB" id="A0A1H5A6E7"/>
<evidence type="ECO:0000313" key="3">
    <source>
        <dbReference type="Proteomes" id="UP000242849"/>
    </source>
</evidence>
<dbReference type="Proteomes" id="UP000242849">
    <property type="component" value="Unassembled WGS sequence"/>
</dbReference>
<dbReference type="InterPro" id="IPR009826">
    <property type="entry name" value="DNA_circ_N"/>
</dbReference>
<dbReference type="RefSeq" id="WP_090387724.1">
    <property type="nucleotide sequence ID" value="NZ_FNSC01000001.1"/>
</dbReference>